<reference evidence="1" key="1">
    <citation type="journal article" date="2017" name="Science">
        <title>Giant viruses with an expanded complement of translation system components.</title>
        <authorList>
            <person name="Schulz F."/>
            <person name="Yutin N."/>
            <person name="Ivanova N.N."/>
            <person name="Ortega D.R."/>
            <person name="Lee T.K."/>
            <person name="Vierheilig J."/>
            <person name="Daims H."/>
            <person name="Horn M."/>
            <person name="Wagner M."/>
            <person name="Jensen G.J."/>
            <person name="Kyrpides N.C."/>
            <person name="Koonin E.V."/>
            <person name="Woyke T."/>
        </authorList>
    </citation>
    <scope>NUCLEOTIDE SEQUENCE</scope>
    <source>
        <strain evidence="1">KNV1</strain>
    </source>
</reference>
<dbReference type="Gene3D" id="3.40.220.10">
    <property type="entry name" value="Leucine Aminopeptidase, subunit E, domain 1"/>
    <property type="match status" value="1"/>
</dbReference>
<evidence type="ECO:0008006" key="2">
    <source>
        <dbReference type="Google" id="ProtNLM"/>
    </source>
</evidence>
<accession>A0A1V0SJ42</accession>
<organism evidence="1">
    <name type="scientific">Klosneuvirus KNV1</name>
    <dbReference type="NCBI Taxonomy" id="1977640"/>
    <lineage>
        <taxon>Viruses</taxon>
        <taxon>Varidnaviria</taxon>
        <taxon>Bamfordvirae</taxon>
        <taxon>Nucleocytoviricota</taxon>
        <taxon>Megaviricetes</taxon>
        <taxon>Imitervirales</taxon>
        <taxon>Mimiviridae</taxon>
        <taxon>Klosneuvirinae</taxon>
        <taxon>Klosneuvirus</taxon>
    </lineage>
</organism>
<proteinExistence type="predicted"/>
<dbReference type="EMBL" id="KY684109">
    <property type="protein sequence ID" value="ARF11681.1"/>
    <property type="molecule type" value="Genomic_DNA"/>
</dbReference>
<gene>
    <name evidence="1" type="ORF">Klosneuvirus_2_117</name>
</gene>
<evidence type="ECO:0000313" key="1">
    <source>
        <dbReference type="EMBL" id="ARF11681.1"/>
    </source>
</evidence>
<dbReference type="InterPro" id="IPR043472">
    <property type="entry name" value="Macro_dom-like"/>
</dbReference>
<protein>
    <recommendedName>
        <fullName evidence="2">Microbial-type PARG catalytic domain-containing protein</fullName>
    </recommendedName>
</protein>
<name>A0A1V0SJ42_9VIRU</name>
<sequence>MSLDYAQKNLGLYPVRLDNVLITHDIERMRKDRENGYEVIDYPTTKAGFITAAAPNMNNQHNHGKTFNDFKMDMVKMFELIFTIPKFSGKEYDVLCVGALGCGAFAPHDPVESLAYRTNMANLMAQYVNHYRKLYKVICVAIPNKNGENYQIFKKAFEGINGIIFT</sequence>